<protein>
    <recommendedName>
        <fullName evidence="4">Transposase</fullName>
    </recommendedName>
</protein>
<proteinExistence type="predicted"/>
<dbReference type="RefSeq" id="WP_211546305.1">
    <property type="nucleotide sequence ID" value="NZ_JAGTUF010000001.1"/>
</dbReference>
<dbReference type="EMBL" id="JAGTUF010000001">
    <property type="protein sequence ID" value="MBR9970849.1"/>
    <property type="molecule type" value="Genomic_DNA"/>
</dbReference>
<evidence type="ECO:0000313" key="3">
    <source>
        <dbReference type="Proteomes" id="UP000680714"/>
    </source>
</evidence>
<organism evidence="2 3">
    <name type="scientific">Magnetospirillum sulfuroxidans</name>
    <dbReference type="NCBI Taxonomy" id="611300"/>
    <lineage>
        <taxon>Bacteria</taxon>
        <taxon>Pseudomonadati</taxon>
        <taxon>Pseudomonadota</taxon>
        <taxon>Alphaproteobacteria</taxon>
        <taxon>Rhodospirillales</taxon>
        <taxon>Rhodospirillaceae</taxon>
        <taxon>Magnetospirillum</taxon>
    </lineage>
</organism>
<evidence type="ECO:0000313" key="2">
    <source>
        <dbReference type="EMBL" id="MBR9970849.1"/>
    </source>
</evidence>
<sequence>MRERVRKAETREQAEHDRAERYERELADLRQRHDDLTTRLLPAPNGKPGLFRRLFGG</sequence>
<feature type="region of interest" description="Disordered" evidence="1">
    <location>
        <begin position="1"/>
        <end position="24"/>
    </location>
</feature>
<comment type="caution">
    <text evidence="2">The sequence shown here is derived from an EMBL/GenBank/DDBJ whole genome shotgun (WGS) entry which is preliminary data.</text>
</comment>
<reference evidence="2 3" key="1">
    <citation type="submission" date="2021-04" db="EMBL/GenBank/DDBJ databases">
        <title>Magnetospirillum sulfuroxidans sp. nov., a facultative chemolithoautotrophic sulfur-oxidizing alphaproteobacterium isolated from freshwater sediment and proposals for Paramagetospirillum gen. nov., and Magnetospirillaceae fam. nov.</title>
        <authorList>
            <person name="Koziaeva V."/>
            <person name="Geelhoed J.S."/>
            <person name="Sorokin D.Y."/>
            <person name="Grouzdev D.S."/>
        </authorList>
    </citation>
    <scope>NUCLEOTIDE SEQUENCE [LARGE SCALE GENOMIC DNA]</scope>
    <source>
        <strain evidence="2 3">J10</strain>
    </source>
</reference>
<dbReference type="Proteomes" id="UP000680714">
    <property type="component" value="Unassembled WGS sequence"/>
</dbReference>
<accession>A0ABS5I955</accession>
<evidence type="ECO:0000256" key="1">
    <source>
        <dbReference type="SAM" id="MobiDB-lite"/>
    </source>
</evidence>
<name>A0ABS5I955_9PROT</name>
<evidence type="ECO:0008006" key="4">
    <source>
        <dbReference type="Google" id="ProtNLM"/>
    </source>
</evidence>
<keyword evidence="3" id="KW-1185">Reference proteome</keyword>
<gene>
    <name evidence="2" type="ORF">KEC16_03875</name>
</gene>